<evidence type="ECO:0000256" key="4">
    <source>
        <dbReference type="PROSITE-ProRule" id="PRU00433"/>
    </source>
</evidence>
<feature type="domain" description="Cytochrome c" evidence="6">
    <location>
        <begin position="46"/>
        <end position="163"/>
    </location>
</feature>
<keyword evidence="8" id="KW-1185">Reference proteome</keyword>
<protein>
    <submittedName>
        <fullName evidence="7">C-type cytochrome</fullName>
    </submittedName>
</protein>
<feature type="transmembrane region" description="Helical" evidence="5">
    <location>
        <begin position="7"/>
        <end position="28"/>
    </location>
</feature>
<dbReference type="Gene3D" id="1.10.760.10">
    <property type="entry name" value="Cytochrome c-like domain"/>
    <property type="match status" value="2"/>
</dbReference>
<keyword evidence="5" id="KW-1133">Transmembrane helix</keyword>
<dbReference type="InterPro" id="IPR051459">
    <property type="entry name" value="Cytochrome_c-type_DH"/>
</dbReference>
<dbReference type="EMBL" id="JBHUHV010000001">
    <property type="protein sequence ID" value="MFD2065268.1"/>
    <property type="molecule type" value="Genomic_DNA"/>
</dbReference>
<evidence type="ECO:0000256" key="2">
    <source>
        <dbReference type="ARBA" id="ARBA00022723"/>
    </source>
</evidence>
<dbReference type="PROSITE" id="PS51007">
    <property type="entry name" value="CYTC"/>
    <property type="match status" value="2"/>
</dbReference>
<evidence type="ECO:0000259" key="6">
    <source>
        <dbReference type="PROSITE" id="PS51007"/>
    </source>
</evidence>
<evidence type="ECO:0000313" key="8">
    <source>
        <dbReference type="Proteomes" id="UP001597369"/>
    </source>
</evidence>
<organism evidence="7 8">
    <name type="scientific">Pontibacter silvestris</name>
    <dbReference type="NCBI Taxonomy" id="2305183"/>
    <lineage>
        <taxon>Bacteria</taxon>
        <taxon>Pseudomonadati</taxon>
        <taxon>Bacteroidota</taxon>
        <taxon>Cytophagia</taxon>
        <taxon>Cytophagales</taxon>
        <taxon>Hymenobacteraceae</taxon>
        <taxon>Pontibacter</taxon>
    </lineage>
</organism>
<feature type="domain" description="Cytochrome c" evidence="6">
    <location>
        <begin position="199"/>
        <end position="315"/>
    </location>
</feature>
<dbReference type="SUPFAM" id="SSF46626">
    <property type="entry name" value="Cytochrome c"/>
    <property type="match status" value="2"/>
</dbReference>
<proteinExistence type="predicted"/>
<dbReference type="Proteomes" id="UP001597369">
    <property type="component" value="Unassembled WGS sequence"/>
</dbReference>
<evidence type="ECO:0000256" key="1">
    <source>
        <dbReference type="ARBA" id="ARBA00022617"/>
    </source>
</evidence>
<name>A0ABW4WRC3_9BACT</name>
<dbReference type="InterPro" id="IPR036909">
    <property type="entry name" value="Cyt_c-like_dom_sf"/>
</dbReference>
<dbReference type="InterPro" id="IPR009056">
    <property type="entry name" value="Cyt_c-like_dom"/>
</dbReference>
<dbReference type="RefSeq" id="WP_229962742.1">
    <property type="nucleotide sequence ID" value="NZ_JAJJWI010000031.1"/>
</dbReference>
<evidence type="ECO:0000256" key="3">
    <source>
        <dbReference type="ARBA" id="ARBA00023004"/>
    </source>
</evidence>
<gene>
    <name evidence="7" type="ORF">ACFSKU_00095</name>
</gene>
<dbReference type="PANTHER" id="PTHR35008">
    <property type="entry name" value="BLL4482 PROTEIN-RELATED"/>
    <property type="match status" value="1"/>
</dbReference>
<evidence type="ECO:0000256" key="5">
    <source>
        <dbReference type="SAM" id="Phobius"/>
    </source>
</evidence>
<evidence type="ECO:0000313" key="7">
    <source>
        <dbReference type="EMBL" id="MFD2065268.1"/>
    </source>
</evidence>
<comment type="caution">
    <text evidence="7">The sequence shown here is derived from an EMBL/GenBank/DDBJ whole genome shotgun (WGS) entry which is preliminary data.</text>
</comment>
<keyword evidence="5" id="KW-0472">Membrane</keyword>
<reference evidence="8" key="1">
    <citation type="journal article" date="2019" name="Int. J. Syst. Evol. Microbiol.">
        <title>The Global Catalogue of Microorganisms (GCM) 10K type strain sequencing project: providing services to taxonomists for standard genome sequencing and annotation.</title>
        <authorList>
            <consortium name="The Broad Institute Genomics Platform"/>
            <consortium name="The Broad Institute Genome Sequencing Center for Infectious Disease"/>
            <person name="Wu L."/>
            <person name="Ma J."/>
        </authorList>
    </citation>
    <scope>NUCLEOTIDE SEQUENCE [LARGE SCALE GENOMIC DNA]</scope>
    <source>
        <strain evidence="8">JCM 16545</strain>
    </source>
</reference>
<keyword evidence="5" id="KW-0812">Transmembrane</keyword>
<keyword evidence="1 4" id="KW-0349">Heme</keyword>
<keyword evidence="3 4" id="KW-0408">Iron</keyword>
<dbReference type="PANTHER" id="PTHR35008:SF8">
    <property type="entry name" value="ALCOHOL DEHYDROGENASE CYTOCHROME C SUBUNIT"/>
    <property type="match status" value="1"/>
</dbReference>
<accession>A0ABW4WRC3</accession>
<sequence length="334" mass="36857">MKKVLKLAGYVAVAFVVIVAAGIIYLQYAFPNVDAAPVITIKTTPELIKRGEYLANNVSVCIDCHSSRDFSRFSAPPMPGTIGKGGEKFDHSMGFPGTFYAKNITADKESGLGNWTDGEIYRAITSGVNKSGDPLFPVMPYKAYSQMTTEDAYAIVAYLRTLQPISNNIPASEADFPMNLILRTMATMPKPTKQSALGDKVSYGKYLLTIAGCPECHTPQEKGTPIEGKFMAGGFEYPFPNGTLRSSNITPDKETGIGTWTEDAFVKRFKMYVDPAITASKLGSDDFNTLMPWKMYAGMKEEDLRAIYKYLMSLEPNKNKVEKFTRTHKDVSKS</sequence>
<keyword evidence="2 4" id="KW-0479">Metal-binding</keyword>